<organism evidence="2 3">
    <name type="scientific">Nephila pilipes</name>
    <name type="common">Giant wood spider</name>
    <name type="synonym">Nephila maculata</name>
    <dbReference type="NCBI Taxonomy" id="299642"/>
    <lineage>
        <taxon>Eukaryota</taxon>
        <taxon>Metazoa</taxon>
        <taxon>Ecdysozoa</taxon>
        <taxon>Arthropoda</taxon>
        <taxon>Chelicerata</taxon>
        <taxon>Arachnida</taxon>
        <taxon>Araneae</taxon>
        <taxon>Araneomorphae</taxon>
        <taxon>Entelegynae</taxon>
        <taxon>Araneoidea</taxon>
        <taxon>Nephilidae</taxon>
        <taxon>Nephila</taxon>
    </lineage>
</organism>
<dbReference type="PANTHER" id="PTHR45632">
    <property type="entry name" value="LD33804P"/>
    <property type="match status" value="1"/>
</dbReference>
<dbReference type="OrthoDB" id="6428518at2759"/>
<keyword evidence="1" id="KW-0880">Kelch repeat</keyword>
<protein>
    <submittedName>
        <fullName evidence="2">Kelch-like protein 10</fullName>
    </submittedName>
</protein>
<gene>
    <name evidence="2" type="primary">Klhl10_1</name>
    <name evidence="2" type="ORF">NPIL_61401</name>
</gene>
<sequence>MKILESTPDVKAEGGCVQVIVHGLRNNQKVKRQLALIFCCYDFELHDVILVLQRIADKLSQKLKKWKCVPEKQFDANDHYVKRIDKLCYEFNRMCDFTISFESPKRCLSAYEIVMGNQKKIFSRAIHGVAHHTLDLRFQMLSIMFADLRIGPRDLFSVTPEKNFLKVKETCPPDQREKIMPTSSNLVFVALGWSGNAPTITIEAYHPKANKWFYIPQHAYVRRAYHGVVMMGIFIYIIGGFDGRLCHSTTFCFDVQNRRWSIKPSMMVARCYVTALAFRGIIYAMGGYDGDERFRSCERFDPLIRQWRYFSSMNVRRSDASGAVHNGKVYVCGGFDGVQVQKSAEIYDPDQDQWTLVSDMLGPRSGQVLVSYQEALLVIGGFDGEIRLRTVERFDEEKNTWVEHIPLHSARSNFAAAVLDDHLYVIGGYNGRNLLLF</sequence>
<reference evidence="2" key="1">
    <citation type="submission" date="2020-08" db="EMBL/GenBank/DDBJ databases">
        <title>Multicomponent nature underlies the extraordinary mechanical properties of spider dragline silk.</title>
        <authorList>
            <person name="Kono N."/>
            <person name="Nakamura H."/>
            <person name="Mori M."/>
            <person name="Yoshida Y."/>
            <person name="Ohtoshi R."/>
            <person name="Malay A.D."/>
            <person name="Moran D.A.P."/>
            <person name="Tomita M."/>
            <person name="Numata K."/>
            <person name="Arakawa K."/>
        </authorList>
    </citation>
    <scope>NUCLEOTIDE SEQUENCE</scope>
</reference>
<dbReference type="PANTHER" id="PTHR45632:SF17">
    <property type="entry name" value="KELCH-LIKE PROTEIN 31"/>
    <property type="match status" value="1"/>
</dbReference>
<accession>A0A8X6NML0</accession>
<dbReference type="InterPro" id="IPR006652">
    <property type="entry name" value="Kelch_1"/>
</dbReference>
<dbReference type="Gene3D" id="2.120.10.80">
    <property type="entry name" value="Kelch-type beta propeller"/>
    <property type="match status" value="1"/>
</dbReference>
<evidence type="ECO:0000256" key="1">
    <source>
        <dbReference type="ARBA" id="ARBA00022441"/>
    </source>
</evidence>
<dbReference type="Pfam" id="PF24681">
    <property type="entry name" value="Kelch_KLHDC2_KLHL20_DRC7"/>
    <property type="match status" value="1"/>
</dbReference>
<evidence type="ECO:0000313" key="3">
    <source>
        <dbReference type="Proteomes" id="UP000887013"/>
    </source>
</evidence>
<dbReference type="Proteomes" id="UP000887013">
    <property type="component" value="Unassembled WGS sequence"/>
</dbReference>
<dbReference type="SMART" id="SM00612">
    <property type="entry name" value="Kelch"/>
    <property type="match status" value="5"/>
</dbReference>
<dbReference type="AlphaFoldDB" id="A0A8X6NML0"/>
<dbReference type="EMBL" id="BMAW01059320">
    <property type="protein sequence ID" value="GFT20683.1"/>
    <property type="molecule type" value="Genomic_DNA"/>
</dbReference>
<keyword evidence="3" id="KW-1185">Reference proteome</keyword>
<dbReference type="InterPro" id="IPR015915">
    <property type="entry name" value="Kelch-typ_b-propeller"/>
</dbReference>
<dbReference type="SUPFAM" id="SSF117281">
    <property type="entry name" value="Kelch motif"/>
    <property type="match status" value="1"/>
</dbReference>
<proteinExistence type="predicted"/>
<comment type="caution">
    <text evidence="2">The sequence shown here is derived from an EMBL/GenBank/DDBJ whole genome shotgun (WGS) entry which is preliminary data.</text>
</comment>
<name>A0A8X6NML0_NEPPI</name>
<evidence type="ECO:0000313" key="2">
    <source>
        <dbReference type="EMBL" id="GFT20683.1"/>
    </source>
</evidence>